<dbReference type="FunFam" id="3.90.850.10:FF:000002">
    <property type="entry name" value="2-hydroxyhepta-2,4-diene-1,7-dioate isomerase"/>
    <property type="match status" value="1"/>
</dbReference>
<dbReference type="PANTHER" id="PTHR11820">
    <property type="entry name" value="ACYLPYRUVASE"/>
    <property type="match status" value="1"/>
</dbReference>
<reference evidence="3" key="1">
    <citation type="submission" date="2018-05" db="EMBL/GenBank/DDBJ databases">
        <authorList>
            <person name="Lanie J.A."/>
            <person name="Ng W.-L."/>
            <person name="Kazmierczak K.M."/>
            <person name="Andrzejewski T.M."/>
            <person name="Davidsen T.M."/>
            <person name="Wayne K.J."/>
            <person name="Tettelin H."/>
            <person name="Glass J.I."/>
            <person name="Rusch D."/>
            <person name="Podicherti R."/>
            <person name="Tsui H.-C.T."/>
            <person name="Winkler M.E."/>
        </authorList>
    </citation>
    <scope>NUCLEOTIDE SEQUENCE</scope>
</reference>
<dbReference type="Gene3D" id="3.90.850.10">
    <property type="entry name" value="Fumarylacetoacetase-like, C-terminal domain"/>
    <property type="match status" value="1"/>
</dbReference>
<accession>A0A382CPS2</accession>
<dbReference type="GO" id="GO:0019752">
    <property type="term" value="P:carboxylic acid metabolic process"/>
    <property type="evidence" value="ECO:0007669"/>
    <property type="project" value="UniProtKB-ARBA"/>
</dbReference>
<protein>
    <recommendedName>
        <fullName evidence="2">Fumarylacetoacetase-like C-terminal domain-containing protein</fullName>
    </recommendedName>
</protein>
<keyword evidence="1" id="KW-0479">Metal-binding</keyword>
<dbReference type="EMBL" id="UINC01035537">
    <property type="protein sequence ID" value="SVB28095.1"/>
    <property type="molecule type" value="Genomic_DNA"/>
</dbReference>
<dbReference type="GO" id="GO:0016853">
    <property type="term" value="F:isomerase activity"/>
    <property type="evidence" value="ECO:0007669"/>
    <property type="project" value="UniProtKB-ARBA"/>
</dbReference>
<evidence type="ECO:0000259" key="2">
    <source>
        <dbReference type="Pfam" id="PF01557"/>
    </source>
</evidence>
<dbReference type="PANTHER" id="PTHR11820:SF112">
    <property type="entry name" value="FUMARYLACETOACETATE HYDROLASE FAMILY PROTEIN (AFU_ORTHOLOGUE AFUA_1G02370)-RELATED"/>
    <property type="match status" value="1"/>
</dbReference>
<feature type="domain" description="Fumarylacetoacetase-like C-terminal" evidence="2">
    <location>
        <begin position="93"/>
        <end position="311"/>
    </location>
</feature>
<proteinExistence type="predicted"/>
<organism evidence="3">
    <name type="scientific">marine metagenome</name>
    <dbReference type="NCBI Taxonomy" id="408172"/>
    <lineage>
        <taxon>unclassified sequences</taxon>
        <taxon>metagenomes</taxon>
        <taxon>ecological metagenomes</taxon>
    </lineage>
</organism>
<sequence length="312" mass="34241">MKLLTIDTDQGDHPGIIVGDDKVLDLTIAPNSVFNDSWRPTSIREILELGDSALEQIRRIADTVEANMDAPGAALSLLSETPLSPPVPDPWVIFSVGMNYGRHLAEMGNTPPPPHPAGFIKTRDSLLGSGKAIHVPPQCPNMIDYEGEFCFVFGKECHRVTEAEAMHYVAGYTIANDVSARDWIPDIKAGEPPFGPIHGWERNIMGKNLPGFTPCGPVIITKDEIDDPHDLHLQTRLNGEVMQDTKTDDLIFKLPEIISYYSQWYRFHPGDIVTTGSPSGVGVGRDPQVFMHAGDTVEIELEGVGILTNQLI</sequence>
<dbReference type="AlphaFoldDB" id="A0A382CPS2"/>
<dbReference type="InterPro" id="IPR011234">
    <property type="entry name" value="Fumarylacetoacetase-like_C"/>
</dbReference>
<dbReference type="Pfam" id="PF01557">
    <property type="entry name" value="FAA_hydrolase"/>
    <property type="match status" value="1"/>
</dbReference>
<evidence type="ECO:0000313" key="3">
    <source>
        <dbReference type="EMBL" id="SVB28095.1"/>
    </source>
</evidence>
<dbReference type="SUPFAM" id="SSF56529">
    <property type="entry name" value="FAH"/>
    <property type="match status" value="1"/>
</dbReference>
<dbReference type="GO" id="GO:0046872">
    <property type="term" value="F:metal ion binding"/>
    <property type="evidence" value="ECO:0007669"/>
    <property type="project" value="UniProtKB-KW"/>
</dbReference>
<evidence type="ECO:0000256" key="1">
    <source>
        <dbReference type="ARBA" id="ARBA00022723"/>
    </source>
</evidence>
<name>A0A382CPS2_9ZZZZ</name>
<dbReference type="InterPro" id="IPR036663">
    <property type="entry name" value="Fumarylacetoacetase_C_sf"/>
</dbReference>
<gene>
    <name evidence="3" type="ORF">METZ01_LOCUS180949</name>
</gene>